<evidence type="ECO:0000313" key="3">
    <source>
        <dbReference type="EMBL" id="MCL9817023.1"/>
    </source>
</evidence>
<dbReference type="InterPro" id="IPR013373">
    <property type="entry name" value="Flagellin/pilin_N_arc"/>
</dbReference>
<comment type="caution">
    <text evidence="3">The sequence shown here is derived from an EMBL/GenBank/DDBJ whole genome shotgun (WGS) entry which is preliminary data.</text>
</comment>
<proteinExistence type="predicted"/>
<dbReference type="InterPro" id="IPR012859">
    <property type="entry name" value="Pilin_N_archaeal"/>
</dbReference>
<dbReference type="PANTHER" id="PTHR38138">
    <property type="entry name" value="VNG6441H"/>
    <property type="match status" value="1"/>
</dbReference>
<accession>A0AAE3FXV7</accession>
<reference evidence="3" key="1">
    <citation type="journal article" date="2022" name="Syst. Appl. Microbiol.">
        <title>Natronocalculus amylovorans gen. nov., sp. nov., and Natranaeroarchaeum aerophilus sp. nov., dominant culturable amylolytic natronoarchaea from hypersaline soda lakes in southwestern Siberia.</title>
        <authorList>
            <person name="Sorokin D.Y."/>
            <person name="Elcheninov A.G."/>
            <person name="Khizhniak T.V."/>
            <person name="Koenen M."/>
            <person name="Bale N.J."/>
            <person name="Damste J.S.S."/>
            <person name="Kublanov I.V."/>
        </authorList>
    </citation>
    <scope>NUCLEOTIDE SEQUENCE</scope>
    <source>
        <strain evidence="3">AArc-St2</strain>
    </source>
</reference>
<keyword evidence="4" id="KW-1185">Reference proteome</keyword>
<dbReference type="PANTHER" id="PTHR38138:SF1">
    <property type="entry name" value="ARCHAEAL TYPE IV PILIN N-TERMINAL DOMAIN-CONTAINING PROTEIN"/>
    <property type="match status" value="1"/>
</dbReference>
<evidence type="ECO:0000256" key="1">
    <source>
        <dbReference type="SAM" id="Phobius"/>
    </source>
</evidence>
<sequence length="156" mass="16304">MKLKNLFTNDRAVSPVIGVILMVAITVILAAVIGTFVIGLGDDIGSTTPSASVDASPGDGLDDFEADETLVTFTHRSGDSISADNLDVVGSFNTSNIDVEKDISQGTFNAGRTLDANATEASDELEAGDTVSLIFDDGDRSTTLKTYEFTESDVSS</sequence>
<evidence type="ECO:0000313" key="4">
    <source>
        <dbReference type="Proteomes" id="UP001203207"/>
    </source>
</evidence>
<dbReference type="RefSeq" id="WP_250583984.1">
    <property type="nucleotide sequence ID" value="NZ_JAKRVX010000003.1"/>
</dbReference>
<feature type="transmembrane region" description="Helical" evidence="1">
    <location>
        <begin position="12"/>
        <end position="40"/>
    </location>
</feature>
<keyword evidence="1" id="KW-0472">Membrane</keyword>
<organism evidence="3 4">
    <name type="scientific">Natronocalculus amylovorans</name>
    <dbReference type="NCBI Taxonomy" id="2917812"/>
    <lineage>
        <taxon>Archaea</taxon>
        <taxon>Methanobacteriati</taxon>
        <taxon>Methanobacteriota</taxon>
        <taxon>Stenosarchaea group</taxon>
        <taxon>Halobacteria</taxon>
        <taxon>Halobacteriales</taxon>
        <taxon>Haloferacaceae</taxon>
        <taxon>Natronocalculus</taxon>
    </lineage>
</organism>
<dbReference type="EMBL" id="JAKRVX010000003">
    <property type="protein sequence ID" value="MCL9817023.1"/>
    <property type="molecule type" value="Genomic_DNA"/>
</dbReference>
<reference evidence="3" key="2">
    <citation type="submission" date="2022-02" db="EMBL/GenBank/DDBJ databases">
        <authorList>
            <person name="Elcheninov A.G."/>
            <person name="Sorokin D.Y."/>
            <person name="Kublanov I.V."/>
        </authorList>
    </citation>
    <scope>NUCLEOTIDE SEQUENCE</scope>
    <source>
        <strain evidence="3">AArc-St2</strain>
    </source>
</reference>
<keyword evidence="1" id="KW-1133">Transmembrane helix</keyword>
<keyword evidence="1" id="KW-0812">Transmembrane</keyword>
<dbReference type="Pfam" id="PF07790">
    <property type="entry name" value="Pilin_N"/>
    <property type="match status" value="1"/>
</dbReference>
<dbReference type="Proteomes" id="UP001203207">
    <property type="component" value="Unassembled WGS sequence"/>
</dbReference>
<gene>
    <name evidence="3" type="ORF">AArcSt2_08725</name>
</gene>
<evidence type="ECO:0000259" key="2">
    <source>
        <dbReference type="Pfam" id="PF07790"/>
    </source>
</evidence>
<protein>
    <submittedName>
        <fullName evidence="3">Type IV pilin N-terminal domain-containing protein</fullName>
    </submittedName>
</protein>
<dbReference type="NCBIfam" id="TIGR02537">
    <property type="entry name" value="arch_flag_Nterm"/>
    <property type="match status" value="1"/>
</dbReference>
<feature type="domain" description="Archaeal Type IV pilin N-terminal" evidence="2">
    <location>
        <begin position="11"/>
        <end position="93"/>
    </location>
</feature>
<dbReference type="AlphaFoldDB" id="A0AAE3FXV7"/>
<name>A0AAE3FXV7_9EURY</name>